<name>A0A240UJ73_9BURK</name>
<dbReference type="KEGG" id="acip:CBP36_19320"/>
<sequence length="479" mass="52796">MSNRFLTTAELGNGDAISWLPEPQAQEELKKWIDRLHERQDVILSDAPIKFDPFVIAVGQDTARGNKDTWFENLKQPLSPAIHVSSVISILSHLNFADEYRQKLQAVLSKLLVEHPFLMHPCVMFGSDQEDASVGARTALRPNPKLVYEPLAHRIARSKNVGFPRLQDGITESQLRAFLSNPCVRAGLTLPPPSASVVCHEKGTVWRTLQQPRTDMYSEMTSAVALLSYYEANMVARTLPKPYSLIKDNALNRNQGATDLSRLLVAICAAASLVDDPSQQYRDARKAMHDRGQLLLPALTELFRAQNTNQLAGSKCMTLMMTPQAMAPEMSNSVAWNLFKTRVNALELTGPEITAATALLCKVLEDSEFLAKTGKSGAQYLSDSVFLSSPDAFALELYPPANAVQAGAFLRGLLNQGVQPQLHRPEDSTNDPRPIAPLRGVWIQVDEALKRERDMQAVIACSPEAAPPRANAAGRSLRL</sequence>
<protein>
    <submittedName>
        <fullName evidence="1">Uncharacterized protein</fullName>
    </submittedName>
</protein>
<evidence type="ECO:0000313" key="2">
    <source>
        <dbReference type="Proteomes" id="UP000194440"/>
    </source>
</evidence>
<evidence type="ECO:0000313" key="1">
    <source>
        <dbReference type="EMBL" id="ART61123.1"/>
    </source>
</evidence>
<dbReference type="EMBL" id="CP021367">
    <property type="protein sequence ID" value="ART61123.1"/>
    <property type="molecule type" value="Genomic_DNA"/>
</dbReference>
<gene>
    <name evidence="1" type="ORF">CBP36_19320</name>
</gene>
<accession>A0A240UJ73</accession>
<dbReference type="Proteomes" id="UP000194440">
    <property type="component" value="Plasmid pACP4.1"/>
</dbReference>
<dbReference type="AlphaFoldDB" id="A0A240UJ73"/>
<organism evidence="1 2">
    <name type="scientific">Acidovorax carolinensis</name>
    <dbReference type="NCBI Taxonomy" id="553814"/>
    <lineage>
        <taxon>Bacteria</taxon>
        <taxon>Pseudomonadati</taxon>
        <taxon>Pseudomonadota</taxon>
        <taxon>Betaproteobacteria</taxon>
        <taxon>Burkholderiales</taxon>
        <taxon>Comamonadaceae</taxon>
        <taxon>Acidovorax</taxon>
    </lineage>
</organism>
<dbReference type="KEGG" id="acis:CBP35_19275"/>
<geneLocation type="plasmid" evidence="1 2">
    <name>pACP4.1</name>
</geneLocation>
<keyword evidence="2" id="KW-1185">Reference proteome</keyword>
<proteinExistence type="predicted"/>
<keyword evidence="1" id="KW-0614">Plasmid</keyword>
<reference evidence="1" key="1">
    <citation type="submission" date="2017-05" db="EMBL/GenBank/DDBJ databases">
        <title>Polyphasic characterization of four soil-derived phenanthrene-degrading Acidovorax strains and proposal of Acidovorax phenanthrenivorans sp. nov.</title>
        <authorList>
            <person name="Singleton D."/>
            <person name="Lee J."/>
            <person name="Dickey A.N."/>
            <person name="Stroud A."/>
            <person name="Scholl E.H."/>
            <person name="Wright F.A."/>
            <person name="Aitken M.D."/>
        </authorList>
    </citation>
    <scope>NUCLEOTIDE SEQUENCE</scope>
    <source>
        <strain evidence="1">P4</strain>
        <plasmid evidence="1">pACP4.1</plasmid>
    </source>
</reference>